<dbReference type="Proteomes" id="UP000790787">
    <property type="component" value="Chromosome 24"/>
</dbReference>
<protein>
    <submittedName>
        <fullName evidence="2">Uncharacterized protein LOC142178594</fullName>
    </submittedName>
</protein>
<dbReference type="RefSeq" id="XP_075104548.1">
    <property type="nucleotide sequence ID" value="XM_075248447.1"/>
</dbReference>
<organism evidence="1 2">
    <name type="scientific">Nicotiana tabacum</name>
    <name type="common">Common tobacco</name>
    <dbReference type="NCBI Taxonomy" id="4097"/>
    <lineage>
        <taxon>Eukaryota</taxon>
        <taxon>Viridiplantae</taxon>
        <taxon>Streptophyta</taxon>
        <taxon>Embryophyta</taxon>
        <taxon>Tracheophyta</taxon>
        <taxon>Spermatophyta</taxon>
        <taxon>Magnoliopsida</taxon>
        <taxon>eudicotyledons</taxon>
        <taxon>Gunneridae</taxon>
        <taxon>Pentapetalae</taxon>
        <taxon>asterids</taxon>
        <taxon>lamiids</taxon>
        <taxon>Solanales</taxon>
        <taxon>Solanaceae</taxon>
        <taxon>Nicotianoideae</taxon>
        <taxon>Nicotianeae</taxon>
        <taxon>Nicotiana</taxon>
    </lineage>
</organism>
<evidence type="ECO:0000313" key="1">
    <source>
        <dbReference type="Proteomes" id="UP000790787"/>
    </source>
</evidence>
<keyword evidence="1" id="KW-1185">Reference proteome</keyword>
<reference evidence="1" key="1">
    <citation type="journal article" date="2014" name="Nat. Commun.">
        <title>The tobacco genome sequence and its comparison with those of tomato and potato.</title>
        <authorList>
            <person name="Sierro N."/>
            <person name="Battey J.N."/>
            <person name="Ouadi S."/>
            <person name="Bakaher N."/>
            <person name="Bovet L."/>
            <person name="Willig A."/>
            <person name="Goepfert S."/>
            <person name="Peitsch M.C."/>
            <person name="Ivanov N.V."/>
        </authorList>
    </citation>
    <scope>NUCLEOTIDE SEQUENCE [LARGE SCALE GENOMIC DNA]</scope>
</reference>
<name>A0AC58U4Z0_TOBAC</name>
<proteinExistence type="predicted"/>
<accession>A0AC58U4Z0</accession>
<gene>
    <name evidence="2" type="primary">LOC142178594</name>
</gene>
<reference evidence="2" key="2">
    <citation type="submission" date="2025-08" db="UniProtKB">
        <authorList>
            <consortium name="RefSeq"/>
        </authorList>
    </citation>
    <scope>IDENTIFICATION</scope>
    <source>
        <tissue evidence="2">Leaf</tissue>
    </source>
</reference>
<sequence length="442" mass="52138">MGAWRSSGDASSMWTKTTNYIREAFREVLGISKGYSGGHKRDWWWNEEVQGKVEAKKAAYLKLVGSTDEEEQRTCRERYKLARKEAKLTITAAKTAAFERLYEDLGGKGGDRKLYKLTKIRERKARDLDQVRCIKYEDGRVLVEEAGIKRRWHEYFHRLLNEEVDGNIVLRELENSGSQRDFGFCRRIRSEEVEGAMWKMSRGKASRPDEIPVEFWKEMGRTGLEWLTGLFDVIFRGKEMTEEWQWGLMIPFYKNKAIHLLRRLVEQYRERKKNLHIVFIDLEKAYFKFPREVIWRCMWASGVPVAYIRVIKDMYEGAKTRVRTVEGDSDHFSVEMGLHQGSGLSPFLFALELDVLTRHIQGEVPWCMLFDDDIVLIDETRDGVNVRLEAWRETLESKGFKLSRSKTEYLECKFRDWMHEEGVEVKIGTQVSWVDYSRKQED</sequence>
<evidence type="ECO:0000313" key="2">
    <source>
        <dbReference type="RefSeq" id="XP_075104548.1"/>
    </source>
</evidence>